<keyword evidence="6 8" id="KW-0804">Transcription</keyword>
<evidence type="ECO:0000256" key="6">
    <source>
        <dbReference type="ARBA" id="ARBA00023163"/>
    </source>
</evidence>
<accession>A0ABQ8F5R1</accession>
<dbReference type="SMART" id="SM01311">
    <property type="entry name" value="RPOL_N"/>
    <property type="match status" value="1"/>
</dbReference>
<evidence type="ECO:0000256" key="2">
    <source>
        <dbReference type="ARBA" id="ARBA00012418"/>
    </source>
</evidence>
<dbReference type="SUPFAM" id="SSF56672">
    <property type="entry name" value="DNA/RNA polymerases"/>
    <property type="match status" value="1"/>
</dbReference>
<dbReference type="InterPro" id="IPR037159">
    <property type="entry name" value="RNA_POL_N_sf"/>
</dbReference>
<organism evidence="10 11">
    <name type="scientific">Batrachochytrium salamandrivorans</name>
    <dbReference type="NCBI Taxonomy" id="1357716"/>
    <lineage>
        <taxon>Eukaryota</taxon>
        <taxon>Fungi</taxon>
        <taxon>Fungi incertae sedis</taxon>
        <taxon>Chytridiomycota</taxon>
        <taxon>Chytridiomycota incertae sedis</taxon>
        <taxon>Chytridiomycetes</taxon>
        <taxon>Rhizophydiales</taxon>
        <taxon>Rhizophydiales incertae sedis</taxon>
        <taxon>Batrachochytrium</taxon>
    </lineage>
</organism>
<evidence type="ECO:0000256" key="3">
    <source>
        <dbReference type="ARBA" id="ARBA00022478"/>
    </source>
</evidence>
<dbReference type="PROSITE" id="PS00489">
    <property type="entry name" value="RNA_POL_PHAGE_2"/>
    <property type="match status" value="1"/>
</dbReference>
<name>A0ABQ8F5R1_9FUNG</name>
<dbReference type="Gene3D" id="1.10.1320.10">
    <property type="entry name" value="DNA-directed RNA polymerase, N-terminal domain"/>
    <property type="match status" value="1"/>
</dbReference>
<dbReference type="EMBL" id="JAFCIX010000374">
    <property type="protein sequence ID" value="KAH6592730.1"/>
    <property type="molecule type" value="Genomic_DNA"/>
</dbReference>
<keyword evidence="5 8" id="KW-0548">Nucleotidyltransferase</keyword>
<dbReference type="EC" id="2.7.7.6" evidence="2 8"/>
<evidence type="ECO:0000313" key="10">
    <source>
        <dbReference type="EMBL" id="KAH6592730.1"/>
    </source>
</evidence>
<evidence type="ECO:0000313" key="11">
    <source>
        <dbReference type="Proteomes" id="UP001648503"/>
    </source>
</evidence>
<dbReference type="Gene3D" id="1.10.287.280">
    <property type="match status" value="1"/>
</dbReference>
<evidence type="ECO:0000256" key="5">
    <source>
        <dbReference type="ARBA" id="ARBA00022695"/>
    </source>
</evidence>
<keyword evidence="4 8" id="KW-0808">Transferase</keyword>
<evidence type="ECO:0000256" key="7">
    <source>
        <dbReference type="ARBA" id="ARBA00048552"/>
    </source>
</evidence>
<comment type="caution">
    <text evidence="10">The sequence shown here is derived from an EMBL/GenBank/DDBJ whole genome shotgun (WGS) entry which is preliminary data.</text>
</comment>
<reference evidence="10 11" key="1">
    <citation type="submission" date="2021-02" db="EMBL/GenBank/DDBJ databases">
        <title>Variation within the Batrachochytrium salamandrivorans European outbreak.</title>
        <authorList>
            <person name="Kelly M."/>
            <person name="Pasmans F."/>
            <person name="Shea T.P."/>
            <person name="Munoz J.F."/>
            <person name="Carranza S."/>
            <person name="Cuomo C.A."/>
            <person name="Martel A."/>
        </authorList>
    </citation>
    <scope>NUCLEOTIDE SEQUENCE [LARGE SCALE GENOMIC DNA]</scope>
    <source>
        <strain evidence="10 11">AMFP18/2</strain>
    </source>
</reference>
<comment type="catalytic activity">
    <reaction evidence="7 8">
        <text>RNA(n) + a ribonucleoside 5'-triphosphate = RNA(n+1) + diphosphate</text>
        <dbReference type="Rhea" id="RHEA:21248"/>
        <dbReference type="Rhea" id="RHEA-COMP:14527"/>
        <dbReference type="Rhea" id="RHEA-COMP:17342"/>
        <dbReference type="ChEBI" id="CHEBI:33019"/>
        <dbReference type="ChEBI" id="CHEBI:61557"/>
        <dbReference type="ChEBI" id="CHEBI:140395"/>
        <dbReference type="EC" id="2.7.7.6"/>
    </reaction>
</comment>
<dbReference type="PROSITE" id="PS00900">
    <property type="entry name" value="RNA_POL_PHAGE_1"/>
    <property type="match status" value="1"/>
</dbReference>
<dbReference type="Gene3D" id="1.10.287.260">
    <property type="match status" value="1"/>
</dbReference>
<evidence type="ECO:0000259" key="9">
    <source>
        <dbReference type="SMART" id="SM01311"/>
    </source>
</evidence>
<dbReference type="Proteomes" id="UP001648503">
    <property type="component" value="Unassembled WGS sequence"/>
</dbReference>
<keyword evidence="3 8" id="KW-0240">DNA-directed RNA polymerase</keyword>
<dbReference type="Pfam" id="PF00940">
    <property type="entry name" value="RNA_pol"/>
    <property type="match status" value="1"/>
</dbReference>
<proteinExistence type="inferred from homology"/>
<dbReference type="InterPro" id="IPR043502">
    <property type="entry name" value="DNA/RNA_pol_sf"/>
</dbReference>
<comment type="similarity">
    <text evidence="1 8">Belongs to the phage and mitochondrial RNA polymerase family.</text>
</comment>
<dbReference type="InterPro" id="IPR029262">
    <property type="entry name" value="RPOL_N"/>
</dbReference>
<evidence type="ECO:0000256" key="8">
    <source>
        <dbReference type="RuleBase" id="RU003805"/>
    </source>
</evidence>
<dbReference type="PANTHER" id="PTHR10102:SF0">
    <property type="entry name" value="DNA-DIRECTED RNA POLYMERASE, MITOCHONDRIAL"/>
    <property type="match status" value="1"/>
</dbReference>
<dbReference type="InterPro" id="IPR002092">
    <property type="entry name" value="DNA-dir_Rpol_phage-type"/>
</dbReference>
<feature type="domain" description="DNA-directed RNA polymerase N-terminal" evidence="9">
    <location>
        <begin position="434"/>
        <end position="754"/>
    </location>
</feature>
<dbReference type="Pfam" id="PF14700">
    <property type="entry name" value="RPOL_N"/>
    <property type="match status" value="1"/>
</dbReference>
<evidence type="ECO:0000256" key="1">
    <source>
        <dbReference type="ARBA" id="ARBA00009493"/>
    </source>
</evidence>
<dbReference type="Gene3D" id="1.10.150.20">
    <property type="entry name" value="5' to 3' exonuclease, C-terminal subdomain"/>
    <property type="match status" value="1"/>
</dbReference>
<sequence length="1439" mass="162014">MYRRLILLTAEKQCQQYPQRTIYGAFSAARQHPGNAACSVSTGANPASVAYMARWSQSRRHYSAILAVSSATNDLSRSHEEISSVSLAQCPISAASQHPHLKSIHEEAGASPVERHRVQKVTAEALMIPELFSDARISLPVPKAKTTVSRMDTVSSSRALTKSRIVEQMAMIYGYIQSSNIDQAETLFNRCLRSNPVDMLTHITTSFINRFIDVHLNYQPPTNEVRVPARDPESLLDNLDHEPRAFRWLSRFPDFNIQKNMETFAILCHHYFKTGAIDKVKQCIEELESSGFHVTDLFEDHRFSSQNDRAPLEALLRSMEKLPNGVVPSTVFSYQNAELDDLMMSVLSDTNTAIEAGHLNRAKYNSTTEGDALDLDSVAENSAGLEVSAFTQEELRMIKEESSKEIQSTDVQGVQILKNSLLDMGDPDKMTAYRRQVWLEERAHQAAVEKHEEFLKSLPKDLLELALIPSKIMADWYMQLYPVIKDKLATIDEGNASREIEEIAPLLKLFSAKTLCIVAIREVLKSPPHKGSASNLGLPGTHLRSTSLVQNVGNNLQREHNIQQMKVKANQKIAKVELGIHKLHTTGRLADLSIRKAAAEMLKTYTKLNSVWMPDWGEAMRIKIGTFLVNTMVDTITISVNMVDTNLPDQPTQTHVKALEFKNIAVGSKSYGFVIRHDSLLEMMSASTPSISPFYLPMLVQPRPWLNPTNGGYLLHKSNLVRIVGNPEHHEYIRAADEANHLSLIFRAIDKLGKTPWVINTAIYKVARSFWNNNEHVDSLPGILELPEIIKPDNYSTCPIAKKTYDIAVRKRFQAIGNNHSQRCDVNYKLEIARSYLGETIYFPHNLDFRGRAYPMPPNLNHIGNDLCRGLLKFKETKPLGQNGLRWLKIQVSNLAGNDKVSMDDREKFAEDHREDIIDSAENPIDGKRWWFSMENPWQLLSTCIELCEAWKLEDPTQFRSSIPIHQDGSCNGLQHYAALGGDEAGAKAVNLIPSDVPQDVYMSVATLVMDAVEKDVANNVSEAILLQGRINRKLVKQTVMTNTYGVTFIGARDQVRSRLIEARSKEDKATALTDENIKDCSLYATRRIFESMGTIFEGARAIQLWLNETAQVISKSIPEEDIPEIQILDSSYLKELNLLPTPLTVLQKEQMEVRKALDLPPAPVTNDDEFSFLEEAITADQQAGHAFSGLMDDIIGSDIGAGNASSSIDSKMDVQENDLEKQMNDALSAKSTITIKKKRDDAPTRMTSVTWTTPLGLPIVQPYRKHATSEVKTAMQTFSIINHDDPAPVNSQKQSTAFPPNFVHSLDSSHMMLSAIACESNNIEFAAVHDSYWTHASTVDDMNKILREAFVRLHSEDIMVRLRDELMARYKSHKVMIKVPVTREEDIERWNRHLVATGRRSRKKSSNVTAWVDLQLADIPKRGSFDIHNVRNSTYFFH</sequence>
<keyword evidence="11" id="KW-1185">Reference proteome</keyword>
<dbReference type="PANTHER" id="PTHR10102">
    <property type="entry name" value="DNA-DIRECTED RNA POLYMERASE, MITOCHONDRIAL"/>
    <property type="match status" value="1"/>
</dbReference>
<gene>
    <name evidence="10" type="ORF">BASA50_007909</name>
</gene>
<dbReference type="InterPro" id="IPR024075">
    <property type="entry name" value="DNA-dir_RNA_pol_helix_hairp_sf"/>
</dbReference>
<evidence type="ECO:0000256" key="4">
    <source>
        <dbReference type="ARBA" id="ARBA00022679"/>
    </source>
</evidence>
<protein>
    <recommendedName>
        <fullName evidence="2 8">DNA-directed RNA polymerase</fullName>
        <ecNumber evidence="2 8">2.7.7.6</ecNumber>
    </recommendedName>
</protein>
<dbReference type="InterPro" id="IPR046950">
    <property type="entry name" value="DNA-dir_Rpol_C_phage-type"/>
</dbReference>
<comment type="function">
    <text evidence="8">DNA-dependent RNA polymerase catalyzes the transcription of DNA into RNA using the four ribonucleoside triphosphates as substrates.</text>
</comment>